<evidence type="ECO:0000313" key="6">
    <source>
        <dbReference type="Proteomes" id="UP000318138"/>
    </source>
</evidence>
<evidence type="ECO:0000256" key="1">
    <source>
        <dbReference type="ARBA" id="ARBA00022649"/>
    </source>
</evidence>
<dbReference type="GO" id="GO:0016787">
    <property type="term" value="F:hydrolase activity"/>
    <property type="evidence" value="ECO:0007669"/>
    <property type="project" value="UniProtKB-KW"/>
</dbReference>
<gene>
    <name evidence="5" type="ORF">FLK61_36720</name>
</gene>
<keyword evidence="1" id="KW-1277">Toxin-antitoxin system</keyword>
<evidence type="ECO:0000256" key="3">
    <source>
        <dbReference type="ARBA" id="ARBA00022801"/>
    </source>
</evidence>
<name>A0A859FH83_9BACI</name>
<dbReference type="Pfam" id="PF01934">
    <property type="entry name" value="HepT-like"/>
    <property type="match status" value="1"/>
</dbReference>
<evidence type="ECO:0000256" key="2">
    <source>
        <dbReference type="ARBA" id="ARBA00022722"/>
    </source>
</evidence>
<dbReference type="InterPro" id="IPR052379">
    <property type="entry name" value="Type_VII_TA_RNase"/>
</dbReference>
<dbReference type="EMBL" id="CP041372">
    <property type="protein sequence ID" value="QKS72188.1"/>
    <property type="molecule type" value="Genomic_DNA"/>
</dbReference>
<dbReference type="RefSeq" id="WP_176010173.1">
    <property type="nucleotide sequence ID" value="NZ_CP041372.2"/>
</dbReference>
<dbReference type="InterPro" id="IPR037038">
    <property type="entry name" value="HepT-like_sf"/>
</dbReference>
<keyword evidence="2" id="KW-0540">Nuclease</keyword>
<dbReference type="AlphaFoldDB" id="A0A859FH83"/>
<keyword evidence="3" id="KW-0378">Hydrolase</keyword>
<proteinExistence type="inferred from homology"/>
<protein>
    <submittedName>
        <fullName evidence="5">DUF86 domain-containing protein</fullName>
    </submittedName>
</protein>
<dbReference type="InterPro" id="IPR008201">
    <property type="entry name" value="HepT-like"/>
</dbReference>
<dbReference type="Gene3D" id="1.20.120.580">
    <property type="entry name" value="bsu32300-like"/>
    <property type="match status" value="1"/>
</dbReference>
<sequence length="151" mass="17642">MYFVDRSLIEARLRYLEELTEHFPQVKEATDKISILALERIGHMIIETMMDVGNQMIDGFIMRDPGSFEDIVHIMIDERVVTKEEGEAIERLLPYRKELLQNYTGYDVEALKKGFEQELSTIQVFPERIRTYLVNELGPVSAFIPQKEDKS</sequence>
<dbReference type="PANTHER" id="PTHR33397">
    <property type="entry name" value="UPF0331 PROTEIN YUTE"/>
    <property type="match status" value="1"/>
</dbReference>
<evidence type="ECO:0000256" key="4">
    <source>
        <dbReference type="ARBA" id="ARBA00024207"/>
    </source>
</evidence>
<keyword evidence="6" id="KW-1185">Reference proteome</keyword>
<dbReference type="Proteomes" id="UP000318138">
    <property type="component" value="Chromosome"/>
</dbReference>
<dbReference type="KEGG" id="psua:FLK61_36720"/>
<evidence type="ECO:0000313" key="5">
    <source>
        <dbReference type="EMBL" id="QKS72188.1"/>
    </source>
</evidence>
<accession>A0A859FH83</accession>
<dbReference type="GO" id="GO:0004540">
    <property type="term" value="F:RNA nuclease activity"/>
    <property type="evidence" value="ECO:0007669"/>
    <property type="project" value="InterPro"/>
</dbReference>
<organism evidence="5 6">
    <name type="scientific">Paenalkalicoccus suaedae</name>
    <dbReference type="NCBI Taxonomy" id="2592382"/>
    <lineage>
        <taxon>Bacteria</taxon>
        <taxon>Bacillati</taxon>
        <taxon>Bacillota</taxon>
        <taxon>Bacilli</taxon>
        <taxon>Bacillales</taxon>
        <taxon>Bacillaceae</taxon>
        <taxon>Paenalkalicoccus</taxon>
    </lineage>
</organism>
<dbReference type="PANTHER" id="PTHR33397:SF5">
    <property type="entry name" value="RNASE YUTE-RELATED"/>
    <property type="match status" value="1"/>
</dbReference>
<comment type="similarity">
    <text evidence="4">Belongs to the HepT RNase toxin family.</text>
</comment>
<dbReference type="GO" id="GO:0110001">
    <property type="term" value="C:toxin-antitoxin complex"/>
    <property type="evidence" value="ECO:0007669"/>
    <property type="project" value="InterPro"/>
</dbReference>
<reference evidence="6" key="1">
    <citation type="submission" date="2019-07" db="EMBL/GenBank/DDBJ databases">
        <title>Bacillus alkalisoli sp. nov. isolated from saline soil.</title>
        <authorList>
            <person name="Sun J.-Q."/>
            <person name="Xu L."/>
        </authorList>
    </citation>
    <scope>NUCLEOTIDE SEQUENCE [LARGE SCALE GENOMIC DNA]</scope>
    <source>
        <strain evidence="6">M4U3P1</strain>
    </source>
</reference>